<dbReference type="InterPro" id="IPR024408">
    <property type="entry name" value="Muramidase"/>
</dbReference>
<evidence type="ECO:0000313" key="2">
    <source>
        <dbReference type="EMBL" id="CEF89573.1"/>
    </source>
</evidence>
<evidence type="ECO:0000259" key="1">
    <source>
        <dbReference type="Pfam" id="PF11860"/>
    </source>
</evidence>
<proteinExistence type="predicted"/>
<keyword evidence="2" id="KW-0378">Hydrolase</keyword>
<accession>A0A0A1IUI8</accession>
<dbReference type="EMBL" id="LN610576">
    <property type="protein sequence ID" value="CEF89573.1"/>
    <property type="molecule type" value="Genomic_DNA"/>
</dbReference>
<reference evidence="3" key="1">
    <citation type="journal article" date="2015" name="PLoS ONE">
        <title>Investigation of a Large Collection of Pseudomonas aeruginosa Bacteriophages Collected from a Single Environmental Source in Abidjan, Cote d'Ivoire.</title>
        <authorList>
            <person name="Essoh C."/>
            <person name="Latino L."/>
            <person name="Midoux C."/>
            <person name="Blouin Y."/>
            <person name="Loukou G."/>
            <person name="Nguetta S.P."/>
            <person name="Lathro S."/>
            <person name="Cablanmian A."/>
            <person name="Kouassi A.K."/>
            <person name="Vergnaud G."/>
            <person name="Pourcel C."/>
        </authorList>
    </citation>
    <scope>NUCLEOTIDE SEQUENCE [LARGE SCALE GENOMIC DNA]</scope>
</reference>
<name>A0A0A1IUI8_9CAUD</name>
<gene>
    <name evidence="2" type="primary">ORF83</name>
</gene>
<dbReference type="SMR" id="A0A0A1IUI8"/>
<dbReference type="Proteomes" id="UP000030225">
    <property type="component" value="Segment"/>
</dbReference>
<organism evidence="2 3">
    <name type="scientific">Pseudomonas phage vB_PaeM_PAO1_Ab17</name>
    <dbReference type="NCBI Taxonomy" id="1548904"/>
    <lineage>
        <taxon>Viruses</taxon>
        <taxon>Duplodnaviria</taxon>
        <taxon>Heunggongvirae</taxon>
        <taxon>Uroviricota</taxon>
        <taxon>Caudoviricetes</taxon>
        <taxon>Vandenendeviridae</taxon>
        <taxon>Nankokuvirus</taxon>
        <taxon>Nankokuvirus Ab03</taxon>
    </lineage>
</organism>
<sequence>MITDQEYQQAAEMLGVDVPAIKAVTKVEAPVGGFQPTGEPTILYERHQMYRQLQAKGLPTEGYPPDLVNKVAGGYGKYSEQHAKLARAVKIDRDSALESCSWGMFQIMGYHWKLMGYPTLQAFVNAMYASEGAQMDAFCRFIKAQPTTHAALKAHDWAKFARLYNGPGYAKNKYDVKLEKAYAEASG</sequence>
<evidence type="ECO:0000313" key="3">
    <source>
        <dbReference type="Proteomes" id="UP000030225"/>
    </source>
</evidence>
<protein>
    <submittedName>
        <fullName evidence="2">Putative peptidoglycan hydrolase, endolysin</fullName>
    </submittedName>
</protein>
<dbReference type="Pfam" id="PF11860">
    <property type="entry name" value="Muramidase"/>
    <property type="match status" value="1"/>
</dbReference>
<feature type="domain" description="N-acetylmuramidase" evidence="1">
    <location>
        <begin position="17"/>
        <end position="184"/>
    </location>
</feature>
<dbReference type="GO" id="GO:0016787">
    <property type="term" value="F:hydrolase activity"/>
    <property type="evidence" value="ECO:0007669"/>
    <property type="project" value="UniProtKB-KW"/>
</dbReference>